<dbReference type="Proteomes" id="UP000789525">
    <property type="component" value="Unassembled WGS sequence"/>
</dbReference>
<evidence type="ECO:0000313" key="1">
    <source>
        <dbReference type="EMBL" id="CAG8547480.1"/>
    </source>
</evidence>
<dbReference type="EMBL" id="CAJVPT010008036">
    <property type="protein sequence ID" value="CAG8547480.1"/>
    <property type="molecule type" value="Genomic_DNA"/>
</dbReference>
<proteinExistence type="predicted"/>
<evidence type="ECO:0000313" key="2">
    <source>
        <dbReference type="Proteomes" id="UP000789525"/>
    </source>
</evidence>
<organism evidence="1 2">
    <name type="scientific">Acaulospora colombiana</name>
    <dbReference type="NCBI Taxonomy" id="27376"/>
    <lineage>
        <taxon>Eukaryota</taxon>
        <taxon>Fungi</taxon>
        <taxon>Fungi incertae sedis</taxon>
        <taxon>Mucoromycota</taxon>
        <taxon>Glomeromycotina</taxon>
        <taxon>Glomeromycetes</taxon>
        <taxon>Diversisporales</taxon>
        <taxon>Acaulosporaceae</taxon>
        <taxon>Acaulospora</taxon>
    </lineage>
</organism>
<protein>
    <submittedName>
        <fullName evidence="1">13308_t:CDS:1</fullName>
    </submittedName>
</protein>
<name>A0ACA9LS82_9GLOM</name>
<reference evidence="1" key="1">
    <citation type="submission" date="2021-06" db="EMBL/GenBank/DDBJ databases">
        <authorList>
            <person name="Kallberg Y."/>
            <person name="Tangrot J."/>
            <person name="Rosling A."/>
        </authorList>
    </citation>
    <scope>NUCLEOTIDE SEQUENCE</scope>
    <source>
        <strain evidence="1">CL356</strain>
    </source>
</reference>
<comment type="caution">
    <text evidence="1">The sequence shown here is derived from an EMBL/GenBank/DDBJ whole genome shotgun (WGS) entry which is preliminary data.</text>
</comment>
<sequence>MTDNLTSPNKTSSDLIKEAGTVVPDSSSSILTPEQRKRIEDNRLKAKNKLLERQKQQEHTNQQNSQGTLPPMKKFANYVEYDLSKMVDTRGGFLAEEVNGNSKKRKERALDPEEPAELNDMEVLPHLSRPNPHQSTWNDMMLYLREQVEEFAFNKWGGEEGLDKEFERREEEKRKKKDKKFKTKLADLRKRTRTEVLGRKREEHKHEFGVTVEDPQTGVTTQTCSSCGLKIEVTVF</sequence>
<gene>
    <name evidence="1" type="ORF">ACOLOM_LOCUS4715</name>
</gene>
<accession>A0ACA9LS82</accession>
<keyword evidence="2" id="KW-1185">Reference proteome</keyword>